<dbReference type="SUPFAM" id="SSF52540">
    <property type="entry name" value="P-loop containing nucleoside triphosphate hydrolases"/>
    <property type="match status" value="1"/>
</dbReference>
<dbReference type="InterPro" id="IPR027417">
    <property type="entry name" value="P-loop_NTPase"/>
</dbReference>
<dbReference type="InterPro" id="IPR013761">
    <property type="entry name" value="SAM/pointed_sf"/>
</dbReference>
<dbReference type="Pfam" id="PF00350">
    <property type="entry name" value="Dynamin_N"/>
    <property type="match status" value="1"/>
</dbReference>
<dbReference type="Pfam" id="PF23679">
    <property type="entry name" value="UPA-FIIND"/>
    <property type="match status" value="1"/>
</dbReference>
<dbReference type="PANTHER" id="PTHR47308:SF1">
    <property type="entry name" value="NUCLEAR GTPASE SLIP-GC"/>
    <property type="match status" value="1"/>
</dbReference>
<gene>
    <name evidence="4" type="ORF">UPYG_G00107630</name>
</gene>
<sequence length="1087" mass="123881">MASTKFVRDTLTKWNLSKFIQNFEDEEINEEGFLLLTEKNIEQLIPKMGPRTIFTKKHKELVKKQQTLSNDDENIQVATSSLASIIKIMPSTSMEPLSPVKRRVDMDDVTNQPKKKKYCTASGSTVSLDSTKKTVKKIMQSVRSKINDRPSTKLTDFLRGKIEMLEKNRKEIVGVFGRTGAGKSYLINTILDEPNLLPSGSQGACTSVMIQVEANMTDEQYIAEIEFITVQDWRDELLPLISSCESEEDEDKKKPNVNDEDLEKIKALYGEDGYKKDIEELMAKKHFNKIPEFYSSRKKLVRCDKAEELSEKITSFTRSDTESATFKQQYWPLVKCITIKVPNSKELLEHVVLVDLPGSGDCNRSRDEMWKSFVGKCSSVWIVSDIARATSEKETWDILESTVSLFGPGGECRSIKFICTKTDAIENNQNDDAHARILNRNEFTKKKVVVKFNKQKEIKKHFSCGEDFFQVFTVSSAEYRNGRNLGEEETEIPHLQEFLRNLNDHHTRTSDYLTGVYGILSLIQGAKKSHMTNSKEELCKVLEKRLKNELQTLDQFMEKAYMEFEEQLSEGVKKSDETWEELINKVIKPRKTTGSAFHSVLKSLCKNDGIHKPKNKNKREKNSNELLASTMRLCTDKVFTRFFPNDKCGPIRAQIEKFTLATNSLVGEHQSMSLHLIFLRTEERNLKSKLICDLLERKKQIYCSLSKSIKDSMHASYERAAAHKGKGSLNRMKVELHQHVQNGNIFQKAKDDMLDSLTKLKEHILKQLKFELQKSIEISFKTPDYAFLPDITEDYIKIKKLMSEFSSVPVTPTLDSTSKSSAFQTQSVQIDSSLYTHYIRKFNYRQQCPQAGLFQCGLTGLMFKMTGMGEVIYKMKQWDMDLLGSMTPAGPLFSINCPVVQQLHLPHCMCDVDDDTLSVAHIKNDTLEIVKPVKTTSTHVVVDITHNSLVGLIRHGVSLLPVKGQVLLFLQPQGDATQKATLNVFLLPKNVPIHEVKHQQKGSILIETSSECTLTPTGEYSLSYQLVTTNPVYLKSQQFDVDYMAIVQPTFQVYLDHISDAQNMSLSLFDTESNVEKVWGCVVQTDL</sequence>
<name>A0ABD0X374_UMBPY</name>
<accession>A0ABD0X374</accession>
<dbReference type="Gene3D" id="1.10.150.50">
    <property type="entry name" value="Transcription Factor, Ets-1"/>
    <property type="match status" value="1"/>
</dbReference>
<evidence type="ECO:0000313" key="4">
    <source>
        <dbReference type="EMBL" id="KAL0993420.1"/>
    </source>
</evidence>
<evidence type="ECO:0000256" key="1">
    <source>
        <dbReference type="ARBA" id="ARBA00004514"/>
    </source>
</evidence>
<reference evidence="4 5" key="1">
    <citation type="submission" date="2024-06" db="EMBL/GenBank/DDBJ databases">
        <authorList>
            <person name="Pan Q."/>
            <person name="Wen M."/>
            <person name="Jouanno E."/>
            <person name="Zahm M."/>
            <person name="Klopp C."/>
            <person name="Cabau C."/>
            <person name="Louis A."/>
            <person name="Berthelot C."/>
            <person name="Parey E."/>
            <person name="Roest Crollius H."/>
            <person name="Montfort J."/>
            <person name="Robinson-Rechavi M."/>
            <person name="Bouchez O."/>
            <person name="Lampietro C."/>
            <person name="Lopez Roques C."/>
            <person name="Donnadieu C."/>
            <person name="Postlethwait J."/>
            <person name="Bobe J."/>
            <person name="Verreycken H."/>
            <person name="Guiguen Y."/>
        </authorList>
    </citation>
    <scope>NUCLEOTIDE SEQUENCE [LARGE SCALE GENOMIC DNA]</scope>
    <source>
        <strain evidence="4">Up_M1</strain>
        <tissue evidence="4">Testis</tissue>
    </source>
</reference>
<protein>
    <recommendedName>
        <fullName evidence="3">FIIND domain-containing protein</fullName>
    </recommendedName>
</protein>
<dbReference type="InterPro" id="IPR053082">
    <property type="entry name" value="Nuclear_GTPase_SLIP-GC"/>
</dbReference>
<organism evidence="4 5">
    <name type="scientific">Umbra pygmaea</name>
    <name type="common">Eastern mudminnow</name>
    <dbReference type="NCBI Taxonomy" id="75934"/>
    <lineage>
        <taxon>Eukaryota</taxon>
        <taxon>Metazoa</taxon>
        <taxon>Chordata</taxon>
        <taxon>Craniata</taxon>
        <taxon>Vertebrata</taxon>
        <taxon>Euteleostomi</taxon>
        <taxon>Actinopterygii</taxon>
        <taxon>Neopterygii</taxon>
        <taxon>Teleostei</taxon>
        <taxon>Protacanthopterygii</taxon>
        <taxon>Esociformes</taxon>
        <taxon>Umbridae</taxon>
        <taxon>Umbra</taxon>
    </lineage>
</organism>
<evidence type="ECO:0000259" key="3">
    <source>
        <dbReference type="PROSITE" id="PS51830"/>
    </source>
</evidence>
<dbReference type="Pfam" id="PF13553">
    <property type="entry name" value="FIIND"/>
    <property type="match status" value="1"/>
</dbReference>
<comment type="caution">
    <text evidence="4">The sequence shown here is derived from an EMBL/GenBank/DDBJ whole genome shotgun (WGS) entry which is preliminary data.</text>
</comment>
<dbReference type="PROSITE" id="PS51830">
    <property type="entry name" value="FIIND"/>
    <property type="match status" value="1"/>
</dbReference>
<dbReference type="InterPro" id="IPR045063">
    <property type="entry name" value="Dynamin_N"/>
</dbReference>
<dbReference type="GO" id="GO:0005829">
    <property type="term" value="C:cytosol"/>
    <property type="evidence" value="ECO:0007669"/>
    <property type="project" value="UniProtKB-SubCell"/>
</dbReference>
<dbReference type="Gene3D" id="3.40.50.300">
    <property type="entry name" value="P-loop containing nucleotide triphosphate hydrolases"/>
    <property type="match status" value="1"/>
</dbReference>
<evidence type="ECO:0000313" key="5">
    <source>
        <dbReference type="Proteomes" id="UP001557470"/>
    </source>
</evidence>
<dbReference type="Proteomes" id="UP001557470">
    <property type="component" value="Unassembled WGS sequence"/>
</dbReference>
<dbReference type="PANTHER" id="PTHR47308">
    <property type="entry name" value="NUCLEAR GTPASE SLIP-GC"/>
    <property type="match status" value="1"/>
</dbReference>
<dbReference type="AlphaFoldDB" id="A0ABD0X374"/>
<comment type="subcellular location">
    <subcellularLocation>
        <location evidence="1">Cytoplasm</location>
        <location evidence="1">Cytosol</location>
    </subcellularLocation>
</comment>
<proteinExistence type="predicted"/>
<dbReference type="EMBL" id="JAGEUA010000003">
    <property type="protein sequence ID" value="KAL0993420.1"/>
    <property type="molecule type" value="Genomic_DNA"/>
</dbReference>
<evidence type="ECO:0000256" key="2">
    <source>
        <dbReference type="ARBA" id="ARBA00022490"/>
    </source>
</evidence>
<keyword evidence="5" id="KW-1185">Reference proteome</keyword>
<feature type="domain" description="FIIND" evidence="3">
    <location>
        <begin position="822"/>
        <end position="1087"/>
    </location>
</feature>
<dbReference type="InterPro" id="IPR025307">
    <property type="entry name" value="FIIND_dom"/>
</dbReference>
<keyword evidence="2" id="KW-0963">Cytoplasm</keyword>